<comment type="subcellular location">
    <subcellularLocation>
        <location evidence="1">Chromosome</location>
    </subcellularLocation>
</comment>
<dbReference type="PROSITE" id="PS50157">
    <property type="entry name" value="ZINC_FINGER_C2H2_2"/>
    <property type="match status" value="2"/>
</dbReference>
<gene>
    <name evidence="12" type="ORF">SLEP1_g8084</name>
</gene>
<dbReference type="GO" id="GO:0008270">
    <property type="term" value="F:zinc ion binding"/>
    <property type="evidence" value="ECO:0007669"/>
    <property type="project" value="UniProtKB-KW"/>
</dbReference>
<feature type="domain" description="C2H2-type" evidence="8">
    <location>
        <begin position="917"/>
        <end position="945"/>
    </location>
</feature>
<evidence type="ECO:0000256" key="4">
    <source>
        <dbReference type="ARBA" id="ARBA00022679"/>
    </source>
</evidence>
<comment type="caution">
    <text evidence="12">The sequence shown here is derived from an EMBL/GenBank/DDBJ whole genome shotgun (WGS) entry which is preliminary data.</text>
</comment>
<keyword evidence="4" id="KW-0808">Transferase</keyword>
<dbReference type="SMART" id="SM00468">
    <property type="entry name" value="PreSET"/>
    <property type="match status" value="1"/>
</dbReference>
<dbReference type="PROSITE" id="PS50280">
    <property type="entry name" value="SET"/>
    <property type="match status" value="1"/>
</dbReference>
<proteinExistence type="predicted"/>
<name>A0AAV5I679_9ROSI</name>
<dbReference type="InterPro" id="IPR001214">
    <property type="entry name" value="SET_dom"/>
</dbReference>
<dbReference type="Pfam" id="PF00856">
    <property type="entry name" value="SET"/>
    <property type="match status" value="1"/>
</dbReference>
<dbReference type="SMART" id="SM00317">
    <property type="entry name" value="SET"/>
    <property type="match status" value="1"/>
</dbReference>
<feature type="region of interest" description="Disordered" evidence="7">
    <location>
        <begin position="47"/>
        <end position="67"/>
    </location>
</feature>
<dbReference type="GO" id="GO:0042054">
    <property type="term" value="F:histone methyltransferase activity"/>
    <property type="evidence" value="ECO:0007669"/>
    <property type="project" value="InterPro"/>
</dbReference>
<dbReference type="InterPro" id="IPR040689">
    <property type="entry name" value="SUVR5_Znf-C2H2_3rpt"/>
</dbReference>
<feature type="region of interest" description="Disordered" evidence="7">
    <location>
        <begin position="617"/>
        <end position="643"/>
    </location>
</feature>
<evidence type="ECO:0000256" key="3">
    <source>
        <dbReference type="ARBA" id="ARBA00022603"/>
    </source>
</evidence>
<evidence type="ECO:0000256" key="1">
    <source>
        <dbReference type="ARBA" id="ARBA00004286"/>
    </source>
</evidence>
<feature type="domain" description="SET" evidence="9">
    <location>
        <begin position="1383"/>
        <end position="1515"/>
    </location>
</feature>
<dbReference type="PANTHER" id="PTHR47325">
    <property type="entry name" value="HISTONE-LYSINE N-METHYLTRANSFERASE SUVR5"/>
    <property type="match status" value="1"/>
</dbReference>
<feature type="domain" description="Pre-SET" evidence="10">
    <location>
        <begin position="1304"/>
        <end position="1380"/>
    </location>
</feature>
<dbReference type="GO" id="GO:0005694">
    <property type="term" value="C:chromosome"/>
    <property type="evidence" value="ECO:0007669"/>
    <property type="project" value="UniProtKB-SubCell"/>
</dbReference>
<dbReference type="Gene3D" id="2.170.270.10">
    <property type="entry name" value="SET domain"/>
    <property type="match status" value="1"/>
</dbReference>
<sequence>MEVLPCSGVQYVGDSDCSQQSSGADVVYKTESNDCFEKRKLVQVQNDRTDELLEEGNPEERQDDGLGTRGELRVSEAHHYGSLFNEHQVESQMLSSGSCDFKDDDRNAQNCCLGPCLSPVNSHSLVDTVESELPMSSKEGESTSSEPKWLGNNESVALWVKWRGKWQAGIRCARVDWPLSTLKAKPTHDRKQYFVIFFPHTRNYSWADMLLVQSINEFPEPIAYRSHKVGLKMVKDLTVARRYIMQKLAVGMLNIVDQFHSEALIETARDVNVWKDFAKEASHCNVYPDLGRMLLKLQRMILQSYINSDWLKNSFHSWVQHCQNAQSAESIELLKEELFDSILWNEVRSLWDAPVQPTLGSEWKTWKHEVMKWFSTSHPISTAGGIGPRGSDGSLNAQVSQKRPKLEVRRAETHASQVQTNNSDQTMTVEIDSDFFSSRDTVNANLSTAELIKVGDFMKDSTQTDVSNGSTGRWDGIEVKAGNSELIKNVNFEVTTVNEEGKSSMDLQIHRTDVDLTPVNEVVPKKSLDAGNKNRQCIAFIESKGRQCVRWANDGDVYCCVHLASRFTGSSAKTEGTPSIDTPMCEGTTVLGTRCKHRSLYGSSFCKKHRLKNYSNSTHNSLDHAPKRKHEEINPSSETPSRRDIVLLKDGESPLQVEPVSILESDAFHGSNNLIEKPEHPIKDCNITQIHHCLGLYSQSGFHSCHENPKRYSLYCDKHLPSWLKRARNGKSRIVSKEVFIDLLKNCCSLEQKLHLHQACELFYKLFKSILSLRNSVPMEVQLQWALSEASKDFGVGEILLKLVSSEKERLEQLWAFSSKEGAPMSPVKEESVPLPSGINGSCDNEETIRCKICSVEFLDDRELGSHWLENHKKEAQWFFRGYACAICLDSFTNKKVLESHMQERHHGPFVEHCLLLRCIPCGSHFGNTEQLWSHVQSSHSADFRLSKVNVVQQPNMSKPEEPPAKVETLNKVSTENKNSSENSGGLRKLICRFCGLKFDLLPDLGRHHQAAHMGPGLVGSRPLKKGIRYYAYKLKSGRLSRPQFKKGLGAVSYRIRNRATATMKKRLQASQLLSTGVISVQPHITETVNLGQLVGSQCSDVAKMLLSKIHKAKPRPSNVDILSIVRTSCCKVSLKASLEKKYGVLPESVYLKAAKLCSEHNIQVEWHREEFVCANGCKLIKDPDLMSPLMPLLNGFTRLCSTDSLDHVSKEWELDECHFVIDSEHLRQSPRHKTSVLCDDISFGKEAVPVACVVDECLLDSLGIYGNGSGGENALSMPWKSFTYVTKPLLDQSLDLDNESLQLGCGCSHSTCSPETCDHFYLFDNDYEDARDIYGKPMCGRFPYDDKGRIILEEGYLVYECNSMCSCKGTCPNRVLQNGVRVKLEVFKTKNKGWGVRARETILRGTFVCEYVGEILDEHEANKRFTRYGREDCSYMYNIDSHNNDMSRLIEGQNRFVIDATKCGNISRFINHSCSPNLVNHQVLVESMDCHRAHIGLYASQDIALGEELTCDFRYELLPGDGYPCQCGASKCRGRVH</sequence>
<dbReference type="GO" id="GO:0032259">
    <property type="term" value="P:methylation"/>
    <property type="evidence" value="ECO:0007669"/>
    <property type="project" value="UniProtKB-KW"/>
</dbReference>
<dbReference type="EMBL" id="BPVZ01000008">
    <property type="protein sequence ID" value="GKU94620.1"/>
    <property type="molecule type" value="Genomic_DNA"/>
</dbReference>
<evidence type="ECO:0000259" key="11">
    <source>
        <dbReference type="PROSITE" id="PS50868"/>
    </source>
</evidence>
<evidence type="ECO:0000313" key="13">
    <source>
        <dbReference type="Proteomes" id="UP001054252"/>
    </source>
</evidence>
<keyword evidence="5" id="KW-0949">S-adenosyl-L-methionine</keyword>
<feature type="compositionally biased region" description="Basic and acidic residues" evidence="7">
    <location>
        <begin position="621"/>
        <end position="633"/>
    </location>
</feature>
<evidence type="ECO:0000256" key="7">
    <source>
        <dbReference type="SAM" id="MobiDB-lite"/>
    </source>
</evidence>
<feature type="region of interest" description="Disordered" evidence="7">
    <location>
        <begin position="382"/>
        <end position="405"/>
    </location>
</feature>
<evidence type="ECO:0008006" key="14">
    <source>
        <dbReference type="Google" id="ProtNLM"/>
    </source>
</evidence>
<dbReference type="Pfam" id="PF05033">
    <property type="entry name" value="Pre-SET"/>
    <property type="match status" value="1"/>
</dbReference>
<keyword evidence="6" id="KW-0863">Zinc-finger</keyword>
<keyword evidence="6" id="KW-0479">Metal-binding</keyword>
<keyword evidence="13" id="KW-1185">Reference proteome</keyword>
<dbReference type="Pfam" id="PF18868">
    <property type="entry name" value="zf-C2H2_3rep"/>
    <property type="match status" value="1"/>
</dbReference>
<evidence type="ECO:0000313" key="12">
    <source>
        <dbReference type="EMBL" id="GKU94620.1"/>
    </source>
</evidence>
<accession>A0AAV5I679</accession>
<dbReference type="PROSITE" id="PS00028">
    <property type="entry name" value="ZINC_FINGER_C2H2_1"/>
    <property type="match status" value="4"/>
</dbReference>
<evidence type="ECO:0000256" key="2">
    <source>
        <dbReference type="ARBA" id="ARBA00022454"/>
    </source>
</evidence>
<evidence type="ECO:0000256" key="5">
    <source>
        <dbReference type="ARBA" id="ARBA00022691"/>
    </source>
</evidence>
<feature type="compositionally biased region" description="Basic and acidic residues" evidence="7">
    <location>
        <begin position="58"/>
        <end position="67"/>
    </location>
</feature>
<dbReference type="InterPro" id="IPR007728">
    <property type="entry name" value="Pre-SET_dom"/>
</dbReference>
<dbReference type="Proteomes" id="UP001054252">
    <property type="component" value="Unassembled WGS sequence"/>
</dbReference>
<feature type="domain" description="C2H2-type" evidence="8">
    <location>
        <begin position="883"/>
        <end position="908"/>
    </location>
</feature>
<dbReference type="PROSITE" id="PS50867">
    <property type="entry name" value="PRE_SET"/>
    <property type="match status" value="1"/>
</dbReference>
<keyword evidence="6" id="KW-0862">Zinc</keyword>
<dbReference type="InterPro" id="IPR003616">
    <property type="entry name" value="Post-SET_dom"/>
</dbReference>
<evidence type="ECO:0000256" key="6">
    <source>
        <dbReference type="PROSITE-ProRule" id="PRU00042"/>
    </source>
</evidence>
<evidence type="ECO:0000259" key="10">
    <source>
        <dbReference type="PROSITE" id="PS50867"/>
    </source>
</evidence>
<dbReference type="GO" id="GO:0005634">
    <property type="term" value="C:nucleus"/>
    <property type="evidence" value="ECO:0007669"/>
    <property type="project" value="InterPro"/>
</dbReference>
<evidence type="ECO:0000259" key="8">
    <source>
        <dbReference type="PROSITE" id="PS50157"/>
    </source>
</evidence>
<protein>
    <recommendedName>
        <fullName evidence="14">Histone-lysine N-methyltransferase SUVR5</fullName>
    </recommendedName>
</protein>
<dbReference type="InterPro" id="IPR013087">
    <property type="entry name" value="Znf_C2H2_type"/>
</dbReference>
<reference evidence="12 13" key="1">
    <citation type="journal article" date="2021" name="Commun. Biol.">
        <title>The genome of Shorea leprosula (Dipterocarpaceae) highlights the ecological relevance of drought in aseasonal tropical rainforests.</title>
        <authorList>
            <person name="Ng K.K.S."/>
            <person name="Kobayashi M.J."/>
            <person name="Fawcett J.A."/>
            <person name="Hatakeyama M."/>
            <person name="Paape T."/>
            <person name="Ng C.H."/>
            <person name="Ang C.C."/>
            <person name="Tnah L.H."/>
            <person name="Lee C.T."/>
            <person name="Nishiyama T."/>
            <person name="Sese J."/>
            <person name="O'Brien M.J."/>
            <person name="Copetti D."/>
            <person name="Mohd Noor M.I."/>
            <person name="Ong R.C."/>
            <person name="Putra M."/>
            <person name="Sireger I.Z."/>
            <person name="Indrioko S."/>
            <person name="Kosugi Y."/>
            <person name="Izuno A."/>
            <person name="Isagi Y."/>
            <person name="Lee S.L."/>
            <person name="Shimizu K.K."/>
        </authorList>
    </citation>
    <scope>NUCLEOTIDE SEQUENCE [LARGE SCALE GENOMIC DNA]</scope>
    <source>
        <strain evidence="12">214</strain>
    </source>
</reference>
<dbReference type="PANTHER" id="PTHR47325:SF1">
    <property type="entry name" value="HISTONE-LYSINE N-METHYLTRANSFERASE SUVR5"/>
    <property type="match status" value="1"/>
</dbReference>
<dbReference type="SMART" id="SM00355">
    <property type="entry name" value="ZnF_C2H2"/>
    <property type="match status" value="4"/>
</dbReference>
<dbReference type="Gene3D" id="3.30.160.60">
    <property type="entry name" value="Classic Zinc Finger"/>
    <property type="match status" value="1"/>
</dbReference>
<feature type="domain" description="Post-SET" evidence="11">
    <location>
        <begin position="1522"/>
        <end position="1538"/>
    </location>
</feature>
<keyword evidence="3" id="KW-0489">Methyltransferase</keyword>
<dbReference type="SUPFAM" id="SSF82199">
    <property type="entry name" value="SET domain"/>
    <property type="match status" value="1"/>
</dbReference>
<keyword evidence="2" id="KW-0158">Chromosome</keyword>
<organism evidence="12 13">
    <name type="scientific">Rubroshorea leprosula</name>
    <dbReference type="NCBI Taxonomy" id="152421"/>
    <lineage>
        <taxon>Eukaryota</taxon>
        <taxon>Viridiplantae</taxon>
        <taxon>Streptophyta</taxon>
        <taxon>Embryophyta</taxon>
        <taxon>Tracheophyta</taxon>
        <taxon>Spermatophyta</taxon>
        <taxon>Magnoliopsida</taxon>
        <taxon>eudicotyledons</taxon>
        <taxon>Gunneridae</taxon>
        <taxon>Pentapetalae</taxon>
        <taxon>rosids</taxon>
        <taxon>malvids</taxon>
        <taxon>Malvales</taxon>
        <taxon>Dipterocarpaceae</taxon>
        <taxon>Rubroshorea</taxon>
    </lineage>
</organism>
<dbReference type="InterPro" id="IPR046341">
    <property type="entry name" value="SET_dom_sf"/>
</dbReference>
<evidence type="ECO:0000259" key="9">
    <source>
        <dbReference type="PROSITE" id="PS50280"/>
    </source>
</evidence>
<dbReference type="PROSITE" id="PS50868">
    <property type="entry name" value="POST_SET"/>
    <property type="match status" value="1"/>
</dbReference>